<evidence type="ECO:0000256" key="1">
    <source>
        <dbReference type="SAM" id="MobiDB-lite"/>
    </source>
</evidence>
<dbReference type="AlphaFoldDB" id="A0A2U2MUI3"/>
<evidence type="ECO:0000313" key="3">
    <source>
        <dbReference type="Proteomes" id="UP000245753"/>
    </source>
</evidence>
<sequence length="68" mass="7825">MCRYKHLMGKDEKGIVADRSLDLTPLLSVMEDSYADALDSEKRDGLLNPAQHRRKRAERVNSSPQVRR</sequence>
<name>A0A2U2MUI3_9BIFI</name>
<reference evidence="2 3" key="1">
    <citation type="journal article" date="2018" name="Int. J. Syst. Evol. Microbiol.">
        <title>Bifidobacterium catulorum sp. nov., a novel taxon from the faeces of the baby common marmoset (Callithrix jacchus).</title>
        <authorList>
            <person name="Modesto M."/>
            <person name="Michelini S."/>
            <person name="Oki K."/>
            <person name="Biavati B."/>
            <person name="Watanabe K."/>
            <person name="Mattarelli P."/>
        </authorList>
    </citation>
    <scope>NUCLEOTIDE SEQUENCE [LARGE SCALE GENOMIC DNA]</scope>
    <source>
        <strain evidence="2 3">MRM 8.19</strain>
    </source>
</reference>
<protein>
    <submittedName>
        <fullName evidence="2">Uncharacterized protein</fullName>
    </submittedName>
</protein>
<dbReference type="EMBL" id="QFFN01000003">
    <property type="protein sequence ID" value="PWG60462.1"/>
    <property type="molecule type" value="Genomic_DNA"/>
</dbReference>
<dbReference type="Proteomes" id="UP000245753">
    <property type="component" value="Unassembled WGS sequence"/>
</dbReference>
<organism evidence="2 3">
    <name type="scientific">Bifidobacterium catulorum</name>
    <dbReference type="NCBI Taxonomy" id="1630173"/>
    <lineage>
        <taxon>Bacteria</taxon>
        <taxon>Bacillati</taxon>
        <taxon>Actinomycetota</taxon>
        <taxon>Actinomycetes</taxon>
        <taxon>Bifidobacteriales</taxon>
        <taxon>Bifidobacteriaceae</taxon>
        <taxon>Bifidobacterium</taxon>
    </lineage>
</organism>
<gene>
    <name evidence="2" type="ORF">DF200_02380</name>
</gene>
<feature type="region of interest" description="Disordered" evidence="1">
    <location>
        <begin position="40"/>
        <end position="68"/>
    </location>
</feature>
<evidence type="ECO:0000313" key="2">
    <source>
        <dbReference type="EMBL" id="PWG60462.1"/>
    </source>
</evidence>
<keyword evidence="3" id="KW-1185">Reference proteome</keyword>
<proteinExistence type="predicted"/>
<accession>A0A2U2MUI3</accession>
<comment type="caution">
    <text evidence="2">The sequence shown here is derived from an EMBL/GenBank/DDBJ whole genome shotgun (WGS) entry which is preliminary data.</text>
</comment>